<keyword evidence="5" id="KW-1185">Reference proteome</keyword>
<dbReference type="Proteomes" id="UP000238413">
    <property type="component" value="Chromosome"/>
</dbReference>
<protein>
    <recommendedName>
        <fullName evidence="3">PPM-type phosphatase domain-containing protein</fullName>
    </recommendedName>
</protein>
<reference evidence="4 5" key="1">
    <citation type="submission" date="2018-02" db="EMBL/GenBank/DDBJ databases">
        <title>Complete genome sequence of Streptomyces dengpaensis, the producer of angucyclines.</title>
        <authorList>
            <person name="Yumei L."/>
        </authorList>
    </citation>
    <scope>NUCLEOTIDE SEQUENCE [LARGE SCALE GENOMIC DNA]</scope>
    <source>
        <strain evidence="4 5">XZHG99</strain>
    </source>
</reference>
<evidence type="ECO:0000256" key="2">
    <source>
        <dbReference type="SAM" id="MobiDB-lite"/>
    </source>
</evidence>
<dbReference type="Gene3D" id="3.30.450.40">
    <property type="match status" value="1"/>
</dbReference>
<feature type="compositionally biased region" description="Basic and acidic residues" evidence="2">
    <location>
        <begin position="321"/>
        <end position="330"/>
    </location>
</feature>
<keyword evidence="1" id="KW-0378">Hydrolase</keyword>
<feature type="region of interest" description="Disordered" evidence="2">
    <location>
        <begin position="321"/>
        <end position="343"/>
    </location>
</feature>
<proteinExistence type="predicted"/>
<evidence type="ECO:0000259" key="3">
    <source>
        <dbReference type="SMART" id="SM00331"/>
    </source>
</evidence>
<feature type="region of interest" description="Disordered" evidence="2">
    <location>
        <begin position="48"/>
        <end position="70"/>
    </location>
</feature>
<evidence type="ECO:0000256" key="1">
    <source>
        <dbReference type="ARBA" id="ARBA00022801"/>
    </source>
</evidence>
<evidence type="ECO:0000313" key="4">
    <source>
        <dbReference type="EMBL" id="AVH60456.1"/>
    </source>
</evidence>
<dbReference type="Pfam" id="PF07228">
    <property type="entry name" value="SpoIIE"/>
    <property type="match status" value="1"/>
</dbReference>
<gene>
    <name evidence="4" type="ORF">C4B68_36980</name>
</gene>
<dbReference type="SUPFAM" id="SSF55781">
    <property type="entry name" value="GAF domain-like"/>
    <property type="match status" value="2"/>
</dbReference>
<feature type="region of interest" description="Disordered" evidence="2">
    <location>
        <begin position="1"/>
        <end position="36"/>
    </location>
</feature>
<dbReference type="PANTHER" id="PTHR43156">
    <property type="entry name" value="STAGE II SPORULATION PROTEIN E-RELATED"/>
    <property type="match status" value="1"/>
</dbReference>
<dbReference type="InterPro" id="IPR036890">
    <property type="entry name" value="HATPase_C_sf"/>
</dbReference>
<evidence type="ECO:0000313" key="5">
    <source>
        <dbReference type="Proteomes" id="UP000238413"/>
    </source>
</evidence>
<dbReference type="SMART" id="SM00331">
    <property type="entry name" value="PP2C_SIG"/>
    <property type="match status" value="1"/>
</dbReference>
<sequence length="781" mass="82960">MTVASGRSRTTWGWRHRARRVPSKTPMRAGQEGGSKMVASIGTNESWAAKQMQRSGSTPSGSQRPPVTTRDRERLMASAAENVVRDAGASAATVFLKVPGTPELHAAAVALTALGAGAVERVSLDDTTFPSSRAWQTGRVEIGDHVEITAGHPNLTVCAPFPLEAATAPIFSQTRRFGTLTAFWVRVGVQPTELERGRLATAAASLARDLDRLADAGMSMAPPRVPHVVAVQGGGARDERLASSTAPLIYHLHKLAMLLATAVHTRDVADLAMERVMDGFQAKAAVLSLVDGDRLRLAGAAGCAKEFVRTLNGSPLARRMPETEAVDRQQQRGYAAGDTRTAGRLPEPLSDQDCFWVILPLLAGQRAVGTLSMAFGVGRGDIVAGQGTLTALATAVGQALERTQTDAAQHALADDLQRALLPPVLPQPAGVVCTSRYASATSGIELGGDWYDLITLPDGQVVMVVGDVQGHNTAAAVVMGELRSGVRAYATEGHDPGVVLTRANQLLIGLETDLFATCCCAWLDPATGRAQMATAGHPPPLMRTADGRIESLSLEAGMPLGIDLATVYEVTDLQLDPGTLLAFYTDGLAGVGCDVDPEVVSAAFDVPGNLESVGDQLIRGFSKSPPPYADDAALLLVVYEGPSAEAQRNVHQLRIHRRDLQGAQRTRRLLREWLAGWELSSMADDEELLVSEVVTNGLVHGDSDVYVYVRKYPEHIRVEVRDSDPHLAQAVTVPREEDQAEGGRGLVIVSALASAWGNSPSGRGKTVWFELPMPDVHGADA</sequence>
<dbReference type="InterPro" id="IPR036457">
    <property type="entry name" value="PPM-type-like_dom_sf"/>
</dbReference>
<dbReference type="InterPro" id="IPR001932">
    <property type="entry name" value="PPM-type_phosphatase-like_dom"/>
</dbReference>
<dbReference type="InterPro" id="IPR003594">
    <property type="entry name" value="HATPase_dom"/>
</dbReference>
<dbReference type="EMBL" id="CP026652">
    <property type="protein sequence ID" value="AVH60456.1"/>
    <property type="molecule type" value="Genomic_DNA"/>
</dbReference>
<dbReference type="CDD" id="cd16936">
    <property type="entry name" value="HATPase_RsbW-like"/>
    <property type="match status" value="1"/>
</dbReference>
<name>A0ABN5IC06_9ACTN</name>
<dbReference type="PANTHER" id="PTHR43156:SF2">
    <property type="entry name" value="STAGE II SPORULATION PROTEIN E"/>
    <property type="match status" value="1"/>
</dbReference>
<organism evidence="4 5">
    <name type="scientific">Streptomyces dengpaensis</name>
    <dbReference type="NCBI Taxonomy" id="2049881"/>
    <lineage>
        <taxon>Bacteria</taxon>
        <taxon>Bacillati</taxon>
        <taxon>Actinomycetota</taxon>
        <taxon>Actinomycetes</taxon>
        <taxon>Kitasatosporales</taxon>
        <taxon>Streptomycetaceae</taxon>
        <taxon>Streptomyces</taxon>
    </lineage>
</organism>
<dbReference type="Pfam" id="PF13581">
    <property type="entry name" value="HATPase_c_2"/>
    <property type="match status" value="1"/>
</dbReference>
<dbReference type="Gene3D" id="3.60.40.10">
    <property type="entry name" value="PPM-type phosphatase domain"/>
    <property type="match status" value="1"/>
</dbReference>
<dbReference type="InterPro" id="IPR029016">
    <property type="entry name" value="GAF-like_dom_sf"/>
</dbReference>
<feature type="domain" description="PPM-type phosphatase" evidence="3">
    <location>
        <begin position="431"/>
        <end position="639"/>
    </location>
</feature>
<accession>A0ABN5IC06</accession>
<feature type="compositionally biased region" description="Polar residues" evidence="2">
    <location>
        <begin position="48"/>
        <end position="66"/>
    </location>
</feature>
<dbReference type="InterPro" id="IPR052016">
    <property type="entry name" value="Bact_Sigma-Reg"/>
</dbReference>
<dbReference type="SUPFAM" id="SSF55874">
    <property type="entry name" value="ATPase domain of HSP90 chaperone/DNA topoisomerase II/histidine kinase"/>
    <property type="match status" value="1"/>
</dbReference>
<dbReference type="Gene3D" id="3.30.565.10">
    <property type="entry name" value="Histidine kinase-like ATPase, C-terminal domain"/>
    <property type="match status" value="1"/>
</dbReference>
<dbReference type="SUPFAM" id="SSF81606">
    <property type="entry name" value="PP2C-like"/>
    <property type="match status" value="1"/>
</dbReference>
<feature type="compositionally biased region" description="Polar residues" evidence="2">
    <location>
        <begin position="1"/>
        <end position="11"/>
    </location>
</feature>